<feature type="transmembrane region" description="Helical" evidence="6">
    <location>
        <begin position="313"/>
        <end position="334"/>
    </location>
</feature>
<keyword evidence="7" id="KW-1185">Reference proteome</keyword>
<evidence type="ECO:0000256" key="1">
    <source>
        <dbReference type="ARBA" id="ARBA00004141"/>
    </source>
</evidence>
<evidence type="ECO:0000313" key="8">
    <source>
        <dbReference type="WBParaSite" id="PSAMB.scaffold9577size4832.g32561.t1"/>
    </source>
</evidence>
<dbReference type="GO" id="GO:0005385">
    <property type="term" value="F:zinc ion transmembrane transporter activity"/>
    <property type="evidence" value="ECO:0007669"/>
    <property type="project" value="TreeGrafter"/>
</dbReference>
<feature type="transmembrane region" description="Helical" evidence="6">
    <location>
        <begin position="84"/>
        <end position="104"/>
    </location>
</feature>
<keyword evidence="5 6" id="KW-0472">Membrane</keyword>
<dbReference type="WBParaSite" id="PSAMB.scaffold9577size4832.g32561.t1">
    <property type="protein sequence ID" value="PSAMB.scaffold9577size4832.g32561.t1"/>
    <property type="gene ID" value="PSAMB.scaffold9577size4832.g32561"/>
</dbReference>
<feature type="transmembrane region" description="Helical" evidence="6">
    <location>
        <begin position="51"/>
        <end position="72"/>
    </location>
</feature>
<keyword evidence="3 6" id="KW-0812">Transmembrane</keyword>
<dbReference type="GO" id="GO:0140410">
    <property type="term" value="F:monoatomic cation:bicarbonate symporter activity"/>
    <property type="evidence" value="ECO:0007669"/>
    <property type="project" value="TreeGrafter"/>
</dbReference>
<dbReference type="AlphaFoldDB" id="A0A914XTP5"/>
<feature type="transmembrane region" description="Helical" evidence="6">
    <location>
        <begin position="271"/>
        <end position="292"/>
    </location>
</feature>
<organism evidence="7 8">
    <name type="scientific">Plectus sambesii</name>
    <dbReference type="NCBI Taxonomy" id="2011161"/>
    <lineage>
        <taxon>Eukaryota</taxon>
        <taxon>Metazoa</taxon>
        <taxon>Ecdysozoa</taxon>
        <taxon>Nematoda</taxon>
        <taxon>Chromadorea</taxon>
        <taxon>Plectida</taxon>
        <taxon>Plectina</taxon>
        <taxon>Plectoidea</taxon>
        <taxon>Plectidae</taxon>
        <taxon>Plectus</taxon>
    </lineage>
</organism>
<evidence type="ECO:0000256" key="5">
    <source>
        <dbReference type="ARBA" id="ARBA00023136"/>
    </source>
</evidence>
<evidence type="ECO:0000256" key="6">
    <source>
        <dbReference type="SAM" id="Phobius"/>
    </source>
</evidence>
<dbReference type="PANTHER" id="PTHR12191:SF37">
    <property type="entry name" value="ZINC TRANSPORTER FOI"/>
    <property type="match status" value="1"/>
</dbReference>
<evidence type="ECO:0000256" key="4">
    <source>
        <dbReference type="ARBA" id="ARBA00022989"/>
    </source>
</evidence>
<reference evidence="8" key="1">
    <citation type="submission" date="2022-11" db="UniProtKB">
        <authorList>
            <consortium name="WormBaseParasite"/>
        </authorList>
    </citation>
    <scope>IDENTIFICATION</scope>
</reference>
<proteinExistence type="inferred from homology"/>
<dbReference type="InterPro" id="IPR050799">
    <property type="entry name" value="ZIP_Transporter"/>
</dbReference>
<dbReference type="PANTHER" id="PTHR12191">
    <property type="entry name" value="SOLUTE CARRIER FAMILY 39"/>
    <property type="match status" value="1"/>
</dbReference>
<sequence>MSLLPQDWNLAQLRNACLSINLTDRNLLSNEVLPASSGRLVAERPEHWQTWLIGLGFITVISFSSIIGIALLPLLKGKFYDRTLTLFIGLGVGSLSGSAIFHLLPGAFDAHEGSVWKSWTAVAGIYLFYIIDRALTFFFELQARRRARNQIDPTAAFAQYANKHSHNHNDEKNENNEIANVAWMVIFGDALHNFIDGLSIGAAFVESLLAGISISIAVICEEVPHELGDVAILLKAGMTRLQAAKYNLLSALTCYAGFVLGVLLGDLSPQASSYVLALAGGLFLYISLAHIIPEMNEQFEQHIKQSISAGIETMCLQSAGVLIGLVIMFIMAHYGEKISIAQ</sequence>
<comment type="similarity">
    <text evidence="2">Belongs to the ZIP transporter (TC 2.A.5) family.</text>
</comment>
<dbReference type="GO" id="GO:0071578">
    <property type="term" value="P:zinc ion import across plasma membrane"/>
    <property type="evidence" value="ECO:0007669"/>
    <property type="project" value="TreeGrafter"/>
</dbReference>
<dbReference type="GO" id="GO:0005886">
    <property type="term" value="C:plasma membrane"/>
    <property type="evidence" value="ECO:0007669"/>
    <property type="project" value="TreeGrafter"/>
</dbReference>
<evidence type="ECO:0000256" key="2">
    <source>
        <dbReference type="ARBA" id="ARBA00006939"/>
    </source>
</evidence>
<name>A0A914XTP5_9BILA</name>
<evidence type="ECO:0000313" key="7">
    <source>
        <dbReference type="Proteomes" id="UP000887566"/>
    </source>
</evidence>
<evidence type="ECO:0000256" key="3">
    <source>
        <dbReference type="ARBA" id="ARBA00022692"/>
    </source>
</evidence>
<protein>
    <submittedName>
        <fullName evidence="8">Uncharacterized protein</fullName>
    </submittedName>
</protein>
<comment type="subcellular location">
    <subcellularLocation>
        <location evidence="1">Membrane</location>
        <topology evidence="1">Multi-pass membrane protein</topology>
    </subcellularLocation>
</comment>
<accession>A0A914XTP5</accession>
<dbReference type="InterPro" id="IPR003689">
    <property type="entry name" value="ZIP"/>
</dbReference>
<keyword evidence="4 6" id="KW-1133">Transmembrane helix</keyword>
<feature type="transmembrane region" description="Helical" evidence="6">
    <location>
        <begin position="116"/>
        <end position="139"/>
    </location>
</feature>
<dbReference type="Pfam" id="PF02535">
    <property type="entry name" value="Zip"/>
    <property type="match status" value="1"/>
</dbReference>
<feature type="transmembrane region" description="Helical" evidence="6">
    <location>
        <begin position="246"/>
        <end position="265"/>
    </location>
</feature>
<dbReference type="Proteomes" id="UP000887566">
    <property type="component" value="Unplaced"/>
</dbReference>
<dbReference type="GO" id="GO:0030003">
    <property type="term" value="P:intracellular monoatomic cation homeostasis"/>
    <property type="evidence" value="ECO:0007669"/>
    <property type="project" value="TreeGrafter"/>
</dbReference>